<proteinExistence type="predicted"/>
<reference evidence="1 2" key="1">
    <citation type="journal article" date="2005" name="Nature">
        <title>The genome of the social amoeba Dictyostelium discoideum.</title>
        <authorList>
            <consortium name="The Dictyostelium discoideum Sequencing Consortium"/>
            <person name="Eichinger L."/>
            <person name="Pachebat J.A."/>
            <person name="Glockner G."/>
            <person name="Rajandream M.A."/>
            <person name="Sucgang R."/>
            <person name="Berriman M."/>
            <person name="Song J."/>
            <person name="Olsen R."/>
            <person name="Szafranski K."/>
            <person name="Xu Q."/>
            <person name="Tunggal B."/>
            <person name="Kummerfeld S."/>
            <person name="Madera M."/>
            <person name="Konfortov B.A."/>
            <person name="Rivero F."/>
            <person name="Bankier A.T."/>
            <person name="Lehmann R."/>
            <person name="Hamlin N."/>
            <person name="Davies R."/>
            <person name="Gaudet P."/>
            <person name="Fey P."/>
            <person name="Pilcher K."/>
            <person name="Chen G."/>
            <person name="Saunders D."/>
            <person name="Sodergren E."/>
            <person name="Davis P."/>
            <person name="Kerhornou A."/>
            <person name="Nie X."/>
            <person name="Hall N."/>
            <person name="Anjard C."/>
            <person name="Hemphill L."/>
            <person name="Bason N."/>
            <person name="Farbrother P."/>
            <person name="Desany B."/>
            <person name="Just E."/>
            <person name="Morio T."/>
            <person name="Rost R."/>
            <person name="Churcher C."/>
            <person name="Cooper J."/>
            <person name="Haydock S."/>
            <person name="van Driessche N."/>
            <person name="Cronin A."/>
            <person name="Goodhead I."/>
            <person name="Muzny D."/>
            <person name="Mourier T."/>
            <person name="Pain A."/>
            <person name="Lu M."/>
            <person name="Harper D."/>
            <person name="Lindsay R."/>
            <person name="Hauser H."/>
            <person name="James K."/>
            <person name="Quiles M."/>
            <person name="Madan Babu M."/>
            <person name="Saito T."/>
            <person name="Buchrieser C."/>
            <person name="Wardroper A."/>
            <person name="Felder M."/>
            <person name="Thangavelu M."/>
            <person name="Johnson D."/>
            <person name="Knights A."/>
            <person name="Loulseged H."/>
            <person name="Mungall K."/>
            <person name="Oliver K."/>
            <person name="Price C."/>
            <person name="Quail M.A."/>
            <person name="Urushihara H."/>
            <person name="Hernandez J."/>
            <person name="Rabbinowitsch E."/>
            <person name="Steffen D."/>
            <person name="Sanders M."/>
            <person name="Ma J."/>
            <person name="Kohara Y."/>
            <person name="Sharp S."/>
            <person name="Simmonds M."/>
            <person name="Spiegler S."/>
            <person name="Tivey A."/>
            <person name="Sugano S."/>
            <person name="White B."/>
            <person name="Walker D."/>
            <person name="Woodward J."/>
            <person name="Winckler T."/>
            <person name="Tanaka Y."/>
            <person name="Shaulsky G."/>
            <person name="Schleicher M."/>
            <person name="Weinstock G."/>
            <person name="Rosenthal A."/>
            <person name="Cox E.C."/>
            <person name="Chisholm R.L."/>
            <person name="Gibbs R."/>
            <person name="Loomis W.F."/>
            <person name="Platzer M."/>
            <person name="Kay R.R."/>
            <person name="Williams J."/>
            <person name="Dear P.H."/>
            <person name="Noegel A.A."/>
            <person name="Barrell B."/>
            <person name="Kuspa A."/>
        </authorList>
    </citation>
    <scope>NUCLEOTIDE SEQUENCE [LARGE SCALE GENOMIC DNA]</scope>
    <source>
        <strain evidence="1 2">AX4</strain>
    </source>
</reference>
<dbReference type="EMBL" id="AAFI02000005">
    <property type="protein sequence ID" value="EAL72692.1"/>
    <property type="molecule type" value="Genomic_DNA"/>
</dbReference>
<dbReference type="KEGG" id="ddi:DDB_G0270684"/>
<dbReference type="AlphaFoldDB" id="Q55CU0"/>
<sequence>MIAPGVGYFFFRTPEHPALILISCIKTHYKKEYYILILKI</sequence>
<dbReference type="GeneID" id="8617346"/>
<accession>Q55CU0</accession>
<keyword evidence="2" id="KW-1185">Reference proteome</keyword>
<dbReference type="Proteomes" id="UP000002195">
    <property type="component" value="Unassembled WGS sequence"/>
</dbReference>
<name>Q55CU0_DICDI</name>
<protein>
    <submittedName>
        <fullName evidence="1">Uncharacterized protein</fullName>
    </submittedName>
</protein>
<dbReference type="PaxDb" id="44689-DDB0201899"/>
<dbReference type="HOGENOM" id="CLU_3300447_0_0_1"/>
<organism evidence="1 2">
    <name type="scientific">Dictyostelium discoideum</name>
    <name type="common">Social amoeba</name>
    <dbReference type="NCBI Taxonomy" id="44689"/>
    <lineage>
        <taxon>Eukaryota</taxon>
        <taxon>Amoebozoa</taxon>
        <taxon>Evosea</taxon>
        <taxon>Eumycetozoa</taxon>
        <taxon>Dictyostelia</taxon>
        <taxon>Dictyosteliales</taxon>
        <taxon>Dictyosteliaceae</taxon>
        <taxon>Dictyostelium</taxon>
    </lineage>
</organism>
<dbReference type="VEuPathDB" id="AmoebaDB:DDB_G0270684"/>
<evidence type="ECO:0000313" key="1">
    <source>
        <dbReference type="EMBL" id="EAL72692.1"/>
    </source>
</evidence>
<dbReference type="RefSeq" id="XP_646391.1">
    <property type="nucleotide sequence ID" value="XM_641299.1"/>
</dbReference>
<dbReference type="InParanoid" id="Q55CU0"/>
<evidence type="ECO:0000313" key="2">
    <source>
        <dbReference type="Proteomes" id="UP000002195"/>
    </source>
</evidence>
<gene>
    <name evidence="1" type="ORF">DDB_G0270684</name>
</gene>
<comment type="caution">
    <text evidence="1">The sequence shown here is derived from an EMBL/GenBank/DDBJ whole genome shotgun (WGS) entry which is preliminary data.</text>
</comment>